<keyword evidence="2" id="KW-1185">Reference proteome</keyword>
<accession>A0ACD3ASU9</accession>
<gene>
    <name evidence="1" type="ORF">BDN72DRAFT_769988</name>
</gene>
<evidence type="ECO:0000313" key="1">
    <source>
        <dbReference type="EMBL" id="TFK67987.1"/>
    </source>
</evidence>
<dbReference type="Proteomes" id="UP000308600">
    <property type="component" value="Unassembled WGS sequence"/>
</dbReference>
<proteinExistence type="predicted"/>
<organism evidence="1 2">
    <name type="scientific">Pluteus cervinus</name>
    <dbReference type="NCBI Taxonomy" id="181527"/>
    <lineage>
        <taxon>Eukaryota</taxon>
        <taxon>Fungi</taxon>
        <taxon>Dikarya</taxon>
        <taxon>Basidiomycota</taxon>
        <taxon>Agaricomycotina</taxon>
        <taxon>Agaricomycetes</taxon>
        <taxon>Agaricomycetidae</taxon>
        <taxon>Agaricales</taxon>
        <taxon>Pluteineae</taxon>
        <taxon>Pluteaceae</taxon>
        <taxon>Pluteus</taxon>
    </lineage>
</organism>
<name>A0ACD3ASU9_9AGAR</name>
<dbReference type="EMBL" id="ML208362">
    <property type="protein sequence ID" value="TFK67987.1"/>
    <property type="molecule type" value="Genomic_DNA"/>
</dbReference>
<sequence>SESTSVEKLPRLWWCPSGTLDGLPLHAAGLYKGDSEDSVMNYVVSSYIPTPSLISHITRAEATTPNPRFLAVANPSGCGLPGTEWELEIIRKHVAEAGPLTELVGVRATPDAVNQNMQAATWVHFACHGVQVGLQARRFRFDVLQSSMDSYLILADRARLPVLAISKLKLPQAQFAFLSACETAQEDTLSFGESPHLAAAMLVAGFRSVVGTMWRISDYYAPYVADHFYQKIFEGTQGKVPDYKLSAYALHDAVKNLRDEHPDKPDFHKWVPFCHFGA</sequence>
<evidence type="ECO:0000313" key="2">
    <source>
        <dbReference type="Proteomes" id="UP000308600"/>
    </source>
</evidence>
<feature type="non-terminal residue" evidence="1">
    <location>
        <position position="1"/>
    </location>
</feature>
<reference evidence="1 2" key="1">
    <citation type="journal article" date="2019" name="Nat. Ecol. Evol.">
        <title>Megaphylogeny resolves global patterns of mushroom evolution.</title>
        <authorList>
            <person name="Varga T."/>
            <person name="Krizsan K."/>
            <person name="Foldi C."/>
            <person name="Dima B."/>
            <person name="Sanchez-Garcia M."/>
            <person name="Sanchez-Ramirez S."/>
            <person name="Szollosi G.J."/>
            <person name="Szarkandi J.G."/>
            <person name="Papp V."/>
            <person name="Albert L."/>
            <person name="Andreopoulos W."/>
            <person name="Angelini C."/>
            <person name="Antonin V."/>
            <person name="Barry K.W."/>
            <person name="Bougher N.L."/>
            <person name="Buchanan P."/>
            <person name="Buyck B."/>
            <person name="Bense V."/>
            <person name="Catcheside P."/>
            <person name="Chovatia M."/>
            <person name="Cooper J."/>
            <person name="Damon W."/>
            <person name="Desjardin D."/>
            <person name="Finy P."/>
            <person name="Geml J."/>
            <person name="Haridas S."/>
            <person name="Hughes K."/>
            <person name="Justo A."/>
            <person name="Karasinski D."/>
            <person name="Kautmanova I."/>
            <person name="Kiss B."/>
            <person name="Kocsube S."/>
            <person name="Kotiranta H."/>
            <person name="LaButti K.M."/>
            <person name="Lechner B.E."/>
            <person name="Liimatainen K."/>
            <person name="Lipzen A."/>
            <person name="Lukacs Z."/>
            <person name="Mihaltcheva S."/>
            <person name="Morgado L.N."/>
            <person name="Niskanen T."/>
            <person name="Noordeloos M.E."/>
            <person name="Ohm R.A."/>
            <person name="Ortiz-Santana B."/>
            <person name="Ovrebo C."/>
            <person name="Racz N."/>
            <person name="Riley R."/>
            <person name="Savchenko A."/>
            <person name="Shiryaev A."/>
            <person name="Soop K."/>
            <person name="Spirin V."/>
            <person name="Szebenyi C."/>
            <person name="Tomsovsky M."/>
            <person name="Tulloss R.E."/>
            <person name="Uehling J."/>
            <person name="Grigoriev I.V."/>
            <person name="Vagvolgyi C."/>
            <person name="Papp T."/>
            <person name="Martin F.M."/>
            <person name="Miettinen O."/>
            <person name="Hibbett D.S."/>
            <person name="Nagy L.G."/>
        </authorList>
    </citation>
    <scope>NUCLEOTIDE SEQUENCE [LARGE SCALE GENOMIC DNA]</scope>
    <source>
        <strain evidence="1 2">NL-1719</strain>
    </source>
</reference>
<protein>
    <submittedName>
        <fullName evidence="1">Uncharacterized protein</fullName>
    </submittedName>
</protein>